<accession>A0A834U114</accession>
<dbReference type="AlphaFoldDB" id="A0A834U114"/>
<sequence length="326" mass="34889">MATPTNGNGNLVDEFEEAFQQCLSILTKDEGSSNSGMGISSGLTIDKEEARCEVDQVTLRFTDLARQMEAFFLQKRFLLSALKPELVVKEDISDLRLELARKEDLIKRHYDKIAVWQNLLSDLQGWAKSPAQGPAPNGLPNGTQGGQNQQTGNGSGGSTMQQQQQLLQHQQQLQQQQQQQQQLHLQQHQMQQQQLHQQQVQQGTGPPPTSSLQGVSVSVGQQGMFMAQGGVGVTGGRPTGFPVGGVGSSALQGPLAFLEKTTSNIGMPERRRRGRGRGRGGGGSLPPPPSLLDPSDPSSYAAAAVVAAVTAAPLPSQQQQPPPSCT</sequence>
<reference evidence="11" key="1">
    <citation type="journal article" date="2020" name="G3 (Bethesda)">
        <title>High-Quality Assemblies for Three Invasive Social Wasps from the &lt;i&gt;Vespula&lt;/i&gt; Genus.</title>
        <authorList>
            <person name="Harrop T.W.R."/>
            <person name="Guhlin J."/>
            <person name="McLaughlin G.M."/>
            <person name="Permina E."/>
            <person name="Stockwell P."/>
            <person name="Gilligan J."/>
            <person name="Le Lec M.F."/>
            <person name="Gruber M.A.M."/>
            <person name="Quinn O."/>
            <person name="Lovegrove M."/>
            <person name="Duncan E.J."/>
            <person name="Remnant E.J."/>
            <person name="Van Eeckhoven J."/>
            <person name="Graham B."/>
            <person name="Knapp R.A."/>
            <person name="Langford K.W."/>
            <person name="Kronenberg Z."/>
            <person name="Press M.O."/>
            <person name="Eacker S.M."/>
            <person name="Wilson-Rankin E.E."/>
            <person name="Purcell J."/>
            <person name="Lester P.J."/>
            <person name="Dearden P.K."/>
        </authorList>
    </citation>
    <scope>NUCLEOTIDE SEQUENCE</scope>
    <source>
        <strain evidence="11">Linc-1</strain>
    </source>
</reference>
<dbReference type="InterPro" id="IPR021640">
    <property type="entry name" value="Mediator_Med28"/>
</dbReference>
<dbReference type="GO" id="GO:0016592">
    <property type="term" value="C:mediator complex"/>
    <property type="evidence" value="ECO:0007669"/>
    <property type="project" value="TreeGrafter"/>
</dbReference>
<evidence type="ECO:0000256" key="6">
    <source>
        <dbReference type="ARBA" id="ARBA00023159"/>
    </source>
</evidence>
<comment type="similarity">
    <text evidence="2">Belongs to the Mediator complex subunit 28 family.</text>
</comment>
<comment type="subcellular location">
    <subcellularLocation>
        <location evidence="1">Nucleus</location>
    </subcellularLocation>
</comment>
<feature type="region of interest" description="Disordered" evidence="10">
    <location>
        <begin position="127"/>
        <end position="166"/>
    </location>
</feature>
<name>A0A834U114_VESGE</name>
<dbReference type="Proteomes" id="UP000617340">
    <property type="component" value="Unassembled WGS sequence"/>
</dbReference>
<protein>
    <recommendedName>
        <fullName evidence="3">Mediator of RNA polymerase II transcription subunit 28</fullName>
    </recommendedName>
    <alternativeName>
        <fullName evidence="9">Mediator complex subunit 28</fullName>
    </alternativeName>
</protein>
<evidence type="ECO:0000256" key="9">
    <source>
        <dbReference type="ARBA" id="ARBA00031964"/>
    </source>
</evidence>
<feature type="region of interest" description="Disordered" evidence="10">
    <location>
        <begin position="194"/>
        <end position="215"/>
    </location>
</feature>
<keyword evidence="12" id="KW-1185">Reference proteome</keyword>
<keyword evidence="4" id="KW-0805">Transcription regulation</keyword>
<feature type="compositionally biased region" description="Low complexity" evidence="10">
    <location>
        <begin position="146"/>
        <end position="166"/>
    </location>
</feature>
<evidence type="ECO:0000256" key="4">
    <source>
        <dbReference type="ARBA" id="ARBA00023015"/>
    </source>
</evidence>
<proteinExistence type="inferred from homology"/>
<dbReference type="PANTHER" id="PTHR13512:SF2">
    <property type="entry name" value="MEDIATOR OF RNA POLYMERASE II TRANSCRIPTION SUBUNIT 28"/>
    <property type="match status" value="1"/>
</dbReference>
<keyword evidence="7" id="KW-0804">Transcription</keyword>
<evidence type="ECO:0000256" key="1">
    <source>
        <dbReference type="ARBA" id="ARBA00004123"/>
    </source>
</evidence>
<evidence type="ECO:0000313" key="12">
    <source>
        <dbReference type="Proteomes" id="UP000617340"/>
    </source>
</evidence>
<keyword evidence="6" id="KW-0010">Activator</keyword>
<organism evidence="11 12">
    <name type="scientific">Vespula germanica</name>
    <name type="common">German yellow jacket</name>
    <name type="synonym">Paravespula germanica</name>
    <dbReference type="NCBI Taxonomy" id="30212"/>
    <lineage>
        <taxon>Eukaryota</taxon>
        <taxon>Metazoa</taxon>
        <taxon>Ecdysozoa</taxon>
        <taxon>Arthropoda</taxon>
        <taxon>Hexapoda</taxon>
        <taxon>Insecta</taxon>
        <taxon>Pterygota</taxon>
        <taxon>Neoptera</taxon>
        <taxon>Endopterygota</taxon>
        <taxon>Hymenoptera</taxon>
        <taxon>Apocrita</taxon>
        <taxon>Aculeata</taxon>
        <taxon>Vespoidea</taxon>
        <taxon>Vespidae</taxon>
        <taxon>Vespinae</taxon>
        <taxon>Vespula</taxon>
    </lineage>
</organism>
<evidence type="ECO:0000256" key="7">
    <source>
        <dbReference type="ARBA" id="ARBA00023163"/>
    </source>
</evidence>
<gene>
    <name evidence="11" type="ORF">HZH68_002531</name>
</gene>
<evidence type="ECO:0000256" key="5">
    <source>
        <dbReference type="ARBA" id="ARBA00023054"/>
    </source>
</evidence>
<evidence type="ECO:0000256" key="10">
    <source>
        <dbReference type="SAM" id="MobiDB-lite"/>
    </source>
</evidence>
<evidence type="ECO:0000256" key="2">
    <source>
        <dbReference type="ARBA" id="ARBA00005571"/>
    </source>
</evidence>
<evidence type="ECO:0000313" key="11">
    <source>
        <dbReference type="EMBL" id="KAF7414042.1"/>
    </source>
</evidence>
<dbReference type="Pfam" id="PF11594">
    <property type="entry name" value="Med28"/>
    <property type="match status" value="1"/>
</dbReference>
<evidence type="ECO:0000256" key="8">
    <source>
        <dbReference type="ARBA" id="ARBA00023242"/>
    </source>
</evidence>
<keyword evidence="8" id="KW-0539">Nucleus</keyword>
<dbReference type="EMBL" id="JACSDZ010000002">
    <property type="protein sequence ID" value="KAF7414042.1"/>
    <property type="molecule type" value="Genomic_DNA"/>
</dbReference>
<evidence type="ECO:0000256" key="3">
    <source>
        <dbReference type="ARBA" id="ARBA00019683"/>
    </source>
</evidence>
<comment type="caution">
    <text evidence="11">The sequence shown here is derived from an EMBL/GenBank/DDBJ whole genome shotgun (WGS) entry which is preliminary data.</text>
</comment>
<dbReference type="PANTHER" id="PTHR13512">
    <property type="entry name" value="MEDIATOR COMPLEX SUBUNIT 28"/>
    <property type="match status" value="1"/>
</dbReference>
<keyword evidence="5" id="KW-0175">Coiled coil</keyword>
<feature type="region of interest" description="Disordered" evidence="10">
    <location>
        <begin position="261"/>
        <end position="299"/>
    </location>
</feature>